<feature type="compositionally biased region" description="Low complexity" evidence="1">
    <location>
        <begin position="20"/>
        <end position="31"/>
    </location>
</feature>
<reference evidence="2 3" key="2">
    <citation type="submission" date="2018-11" db="EMBL/GenBank/DDBJ databases">
        <authorList>
            <consortium name="Pathogen Informatics"/>
        </authorList>
    </citation>
    <scope>NUCLEOTIDE SEQUENCE [LARGE SCALE GENOMIC DNA]</scope>
</reference>
<sequence length="117" mass="12788">MQALLHLGPTLVTLEAQLKNSNSNNNNNTHNHTNDGNLSNGKQMTLSKMKSIEDYSECSDESIGSESENGGSPVPDLAMQTSMSTNRNGKPKSAISQIHECALQMRMNVEFEVGFIF</sequence>
<name>A0A0M3JJM9_ANISI</name>
<dbReference type="EMBL" id="UYRR01018762">
    <property type="protein sequence ID" value="VDK29588.1"/>
    <property type="molecule type" value="Genomic_DNA"/>
</dbReference>
<feature type="compositionally biased region" description="Low complexity" evidence="1">
    <location>
        <begin position="61"/>
        <end position="72"/>
    </location>
</feature>
<feature type="compositionally biased region" description="Polar residues" evidence="1">
    <location>
        <begin position="35"/>
        <end position="48"/>
    </location>
</feature>
<dbReference type="Proteomes" id="UP000267096">
    <property type="component" value="Unassembled WGS sequence"/>
</dbReference>
<keyword evidence="3" id="KW-1185">Reference proteome</keyword>
<dbReference type="OrthoDB" id="10037267at2759"/>
<evidence type="ECO:0000313" key="4">
    <source>
        <dbReference type="WBParaSite" id="ASIM_0000785001-mRNA-1"/>
    </source>
</evidence>
<proteinExistence type="predicted"/>
<evidence type="ECO:0000313" key="3">
    <source>
        <dbReference type="Proteomes" id="UP000267096"/>
    </source>
</evidence>
<gene>
    <name evidence="2" type="ORF">ASIM_LOCUS7609</name>
</gene>
<evidence type="ECO:0000313" key="2">
    <source>
        <dbReference type="EMBL" id="VDK29588.1"/>
    </source>
</evidence>
<protein>
    <submittedName>
        <fullName evidence="4">Myb domain-containing protein</fullName>
    </submittedName>
</protein>
<feature type="compositionally biased region" description="Polar residues" evidence="1">
    <location>
        <begin position="79"/>
        <end position="88"/>
    </location>
</feature>
<feature type="region of interest" description="Disordered" evidence="1">
    <location>
        <begin position="16"/>
        <end position="93"/>
    </location>
</feature>
<dbReference type="AlphaFoldDB" id="A0A0M3JJM9"/>
<accession>A0A0M3JJM9</accession>
<dbReference type="WBParaSite" id="ASIM_0000785001-mRNA-1">
    <property type="protein sequence ID" value="ASIM_0000785001-mRNA-1"/>
    <property type="gene ID" value="ASIM_0000785001"/>
</dbReference>
<organism evidence="4">
    <name type="scientific">Anisakis simplex</name>
    <name type="common">Herring worm</name>
    <dbReference type="NCBI Taxonomy" id="6269"/>
    <lineage>
        <taxon>Eukaryota</taxon>
        <taxon>Metazoa</taxon>
        <taxon>Ecdysozoa</taxon>
        <taxon>Nematoda</taxon>
        <taxon>Chromadorea</taxon>
        <taxon>Rhabditida</taxon>
        <taxon>Spirurina</taxon>
        <taxon>Ascaridomorpha</taxon>
        <taxon>Ascaridoidea</taxon>
        <taxon>Anisakidae</taxon>
        <taxon>Anisakis</taxon>
        <taxon>Anisakis simplex complex</taxon>
    </lineage>
</organism>
<reference evidence="4" key="1">
    <citation type="submission" date="2017-02" db="UniProtKB">
        <authorList>
            <consortium name="WormBaseParasite"/>
        </authorList>
    </citation>
    <scope>IDENTIFICATION</scope>
</reference>
<evidence type="ECO:0000256" key="1">
    <source>
        <dbReference type="SAM" id="MobiDB-lite"/>
    </source>
</evidence>